<protein>
    <recommendedName>
        <fullName evidence="2">Cytidylate kinase</fullName>
    </recommendedName>
</protein>
<dbReference type="Gene3D" id="3.40.50.300">
    <property type="entry name" value="P-loop containing nucleotide triphosphate hydrolases"/>
    <property type="match status" value="1"/>
</dbReference>
<evidence type="ECO:0008006" key="2">
    <source>
        <dbReference type="Google" id="ProtNLM"/>
    </source>
</evidence>
<evidence type="ECO:0000313" key="1">
    <source>
        <dbReference type="EMBL" id="MPM74753.1"/>
    </source>
</evidence>
<organism evidence="1">
    <name type="scientific">bioreactor metagenome</name>
    <dbReference type="NCBI Taxonomy" id="1076179"/>
    <lineage>
        <taxon>unclassified sequences</taxon>
        <taxon>metagenomes</taxon>
        <taxon>ecological metagenomes</taxon>
    </lineage>
</organism>
<dbReference type="AlphaFoldDB" id="A0A645CCX0"/>
<comment type="caution">
    <text evidence="1">The sequence shown here is derived from an EMBL/GenBank/DDBJ whole genome shotgun (WGS) entry which is preliminary data.</text>
</comment>
<dbReference type="InterPro" id="IPR027417">
    <property type="entry name" value="P-loop_NTPase"/>
</dbReference>
<proteinExistence type="predicted"/>
<accession>A0A645CCX0</accession>
<sequence length="82" mass="9594">MFIHADIDTRIRRAIDEYGVNPDKVEEIIKKIDKQRENYYNFYTGKKWGSMGNYDITLNSTYAGIDGSVKVIENLIREKMSI</sequence>
<dbReference type="Pfam" id="PF13189">
    <property type="entry name" value="Cytidylate_kin2"/>
    <property type="match status" value="1"/>
</dbReference>
<dbReference type="EMBL" id="VSSQ01026176">
    <property type="protein sequence ID" value="MPM74753.1"/>
    <property type="molecule type" value="Genomic_DNA"/>
</dbReference>
<gene>
    <name evidence="1" type="ORF">SDC9_121742</name>
</gene>
<name>A0A645CCX0_9ZZZZ</name>
<reference evidence="1" key="1">
    <citation type="submission" date="2019-08" db="EMBL/GenBank/DDBJ databases">
        <authorList>
            <person name="Kucharzyk K."/>
            <person name="Murdoch R.W."/>
            <person name="Higgins S."/>
            <person name="Loffler F."/>
        </authorList>
    </citation>
    <scope>NUCLEOTIDE SEQUENCE</scope>
</reference>